<organism evidence="1 2">
    <name type="scientific">Duganella callida</name>
    <dbReference type="NCBI Taxonomy" id="2561932"/>
    <lineage>
        <taxon>Bacteria</taxon>
        <taxon>Pseudomonadati</taxon>
        <taxon>Pseudomonadota</taxon>
        <taxon>Betaproteobacteria</taxon>
        <taxon>Burkholderiales</taxon>
        <taxon>Oxalobacteraceae</taxon>
        <taxon>Telluria group</taxon>
        <taxon>Duganella</taxon>
    </lineage>
</organism>
<dbReference type="RefSeq" id="WP_135205103.1">
    <property type="nucleotide sequence ID" value="NZ_SPVG01000279.1"/>
</dbReference>
<comment type="caution">
    <text evidence="1">The sequence shown here is derived from an EMBL/GenBank/DDBJ whole genome shotgun (WGS) entry which is preliminary data.</text>
</comment>
<dbReference type="Proteomes" id="UP000297729">
    <property type="component" value="Unassembled WGS sequence"/>
</dbReference>
<sequence length="350" mass="38533">MSETILAKHQQDNTPLHRNTLPVTECDVHDATVAGKPCKAIDVPILSYASIWLRVQREAEAWIAPGGKLIADPVARNRRINQAYAQLWMADHRFQWAGLAAFASKQVGCGLLHAADNIRKSQEEIMANAGRPDMMSSADMAAADAMPAAIGGSSAYMYQQLALGNTTLFLDIYPLHRFFMLRGVEGLNSCLEQRSSIADQIIWPIKKSKLEFGKAHQAIFDAFKLITQGKISASVQKLAYHEQINILQPAIYNDLAMQGALQANQFSWVTDFPSGVAAEIKLTLSAECSSQSKSLNIWFPKNKSAKLYNADQRMRFVYEAADRFDVLLGGTSRDVLTASIADIATIGGKR</sequence>
<dbReference type="OrthoDB" id="143720at2"/>
<dbReference type="AlphaFoldDB" id="A0A4Y9RUZ4"/>
<proteinExistence type="predicted"/>
<evidence type="ECO:0000313" key="1">
    <source>
        <dbReference type="EMBL" id="TFW11635.1"/>
    </source>
</evidence>
<dbReference type="Pfam" id="PF10720">
    <property type="entry name" value="DUF2515"/>
    <property type="match status" value="1"/>
</dbReference>
<protein>
    <submittedName>
        <fullName evidence="1">Uncharacterized protein</fullName>
    </submittedName>
</protein>
<name>A0A4Y9RUZ4_9BURK</name>
<reference evidence="1 2" key="1">
    <citation type="submission" date="2019-03" db="EMBL/GenBank/DDBJ databases">
        <title>Draft Genome Sequence of Duganella callidus sp. nov., a Novel Duganella Species Isolated from Cultivated Soil.</title>
        <authorList>
            <person name="Raths R."/>
            <person name="Peta V."/>
            <person name="Bucking H."/>
        </authorList>
    </citation>
    <scope>NUCLEOTIDE SEQUENCE [LARGE SCALE GENOMIC DNA]</scope>
    <source>
        <strain evidence="1 2">DN04</strain>
    </source>
</reference>
<accession>A0A4Y9RUZ4</accession>
<keyword evidence="2" id="KW-1185">Reference proteome</keyword>
<dbReference type="InterPro" id="IPR019658">
    <property type="entry name" value="DUF2515"/>
</dbReference>
<gene>
    <name evidence="1" type="ORF">E4L98_29460</name>
</gene>
<dbReference type="EMBL" id="SPVG01000279">
    <property type="protein sequence ID" value="TFW11635.1"/>
    <property type="molecule type" value="Genomic_DNA"/>
</dbReference>
<evidence type="ECO:0000313" key="2">
    <source>
        <dbReference type="Proteomes" id="UP000297729"/>
    </source>
</evidence>